<feature type="repeat" description="TPR" evidence="3">
    <location>
        <begin position="72"/>
        <end position="105"/>
    </location>
</feature>
<keyword evidence="1" id="KW-0677">Repeat</keyword>
<dbReference type="AlphaFoldDB" id="A0A6L5QFB2"/>
<evidence type="ECO:0000256" key="1">
    <source>
        <dbReference type="ARBA" id="ARBA00022737"/>
    </source>
</evidence>
<keyword evidence="2 3" id="KW-0802">TPR repeat</keyword>
<protein>
    <submittedName>
        <fullName evidence="4">Tetratricopeptide repeat protein</fullName>
    </submittedName>
</protein>
<evidence type="ECO:0000256" key="2">
    <source>
        <dbReference type="ARBA" id="ARBA00022803"/>
    </source>
</evidence>
<evidence type="ECO:0000313" key="5">
    <source>
        <dbReference type="Proteomes" id="UP000481037"/>
    </source>
</evidence>
<dbReference type="InterPro" id="IPR002201">
    <property type="entry name" value="Glyco_trans_9"/>
</dbReference>
<dbReference type="PANTHER" id="PTHR44943:SF8">
    <property type="entry name" value="TPR REPEAT-CONTAINING PROTEIN MJ0263"/>
    <property type="match status" value="1"/>
</dbReference>
<dbReference type="SMART" id="SM00028">
    <property type="entry name" value="TPR"/>
    <property type="match status" value="6"/>
</dbReference>
<dbReference type="SUPFAM" id="SSF48452">
    <property type="entry name" value="TPR-like"/>
    <property type="match status" value="1"/>
</dbReference>
<dbReference type="Gene3D" id="3.40.50.2000">
    <property type="entry name" value="Glycogen Phosphorylase B"/>
    <property type="match status" value="1"/>
</dbReference>
<evidence type="ECO:0000256" key="3">
    <source>
        <dbReference type="PROSITE-ProRule" id="PRU00339"/>
    </source>
</evidence>
<evidence type="ECO:0000313" key="4">
    <source>
        <dbReference type="EMBL" id="MRX08406.1"/>
    </source>
</evidence>
<dbReference type="InterPro" id="IPR051685">
    <property type="entry name" value="Ycf3/AcsC/BcsC/TPR_MFPF"/>
</dbReference>
<dbReference type="Pfam" id="PF13432">
    <property type="entry name" value="TPR_16"/>
    <property type="match status" value="2"/>
</dbReference>
<organism evidence="4 5">
    <name type="scientific">Duganella alba</name>
    <dbReference type="NCBI Taxonomy" id="2666081"/>
    <lineage>
        <taxon>Bacteria</taxon>
        <taxon>Pseudomonadati</taxon>
        <taxon>Pseudomonadota</taxon>
        <taxon>Betaproteobacteria</taxon>
        <taxon>Burkholderiales</taxon>
        <taxon>Oxalobacteraceae</taxon>
        <taxon>Telluria group</taxon>
        <taxon>Duganella</taxon>
    </lineage>
</organism>
<feature type="repeat" description="TPR" evidence="3">
    <location>
        <begin position="38"/>
        <end position="71"/>
    </location>
</feature>
<dbReference type="Pfam" id="PF01075">
    <property type="entry name" value="Glyco_transf_9"/>
    <property type="match status" value="1"/>
</dbReference>
<feature type="repeat" description="TPR" evidence="3">
    <location>
        <begin position="175"/>
        <end position="208"/>
    </location>
</feature>
<dbReference type="RefSeq" id="WP_154365273.1">
    <property type="nucleotide sequence ID" value="NZ_WKJM01000008.1"/>
</dbReference>
<sequence>MTASNDTLAQAIALHARGELDAAATLYLQIIRAEPQHFDALHMLGVYSLQTGNLPSAHKLIRQAIAVNPQDALAQVHLSAVLQKLGRHEEALLAIQQALALAPDHQLALENAAALLSADLKRPQEALPLLEHALRLNSDNATAWNNMGYALVELRRCDEALLCLERALQLRPDSALAWYNQGNALQLQNRLGEALRSYDAALALQPDMIDAHFAQSLCRLLAGDLAQGLPQYEWRCRKSAFHSRHTAQARWLGDTPLAGQTLLVDAEQGFGDTLHMARYLPQLAAQGARVILRVQPALLPLLAGSLHAEAQADTSPLPAYDCHIPMLSLPLALGATHGNFAADAPYVQADEARSAQWQARLGARGLPRIGLAWAGNPKHDNDRQRSIPLAQLCRLLTPDREFISLQRDLRAADRLLLARTPALRAYADAQTDFAETAALVAQLDLVICVDTAIAHLAGAMGKPVWLLLPFAPDWRWMLEREDSPWYPSMRLFRQRRDGDWDEVIDRVAAALEELTA</sequence>
<dbReference type="PROSITE" id="PS50005">
    <property type="entry name" value="TPR"/>
    <property type="match status" value="4"/>
</dbReference>
<dbReference type="Gene3D" id="1.25.40.10">
    <property type="entry name" value="Tetratricopeptide repeat domain"/>
    <property type="match status" value="3"/>
</dbReference>
<dbReference type="PANTHER" id="PTHR44943">
    <property type="entry name" value="CELLULOSE SYNTHASE OPERON PROTEIN C"/>
    <property type="match status" value="1"/>
</dbReference>
<name>A0A6L5QFB2_9BURK</name>
<reference evidence="4 5" key="1">
    <citation type="submission" date="2019-11" db="EMBL/GenBank/DDBJ databases">
        <title>Novel species isolated from a subtropical stream in China.</title>
        <authorList>
            <person name="Lu H."/>
        </authorList>
    </citation>
    <scope>NUCLEOTIDE SEQUENCE [LARGE SCALE GENOMIC DNA]</scope>
    <source>
        <strain evidence="4 5">FT25W</strain>
    </source>
</reference>
<dbReference type="Proteomes" id="UP000481037">
    <property type="component" value="Unassembled WGS sequence"/>
</dbReference>
<dbReference type="EMBL" id="WKJM01000008">
    <property type="protein sequence ID" value="MRX08406.1"/>
    <property type="molecule type" value="Genomic_DNA"/>
</dbReference>
<dbReference type="GO" id="GO:0016757">
    <property type="term" value="F:glycosyltransferase activity"/>
    <property type="evidence" value="ECO:0007669"/>
    <property type="project" value="InterPro"/>
</dbReference>
<gene>
    <name evidence="4" type="ORF">GJ697_11215</name>
</gene>
<dbReference type="SUPFAM" id="SSF53756">
    <property type="entry name" value="UDP-Glycosyltransferase/glycogen phosphorylase"/>
    <property type="match status" value="1"/>
</dbReference>
<dbReference type="InterPro" id="IPR019734">
    <property type="entry name" value="TPR_rpt"/>
</dbReference>
<proteinExistence type="predicted"/>
<accession>A0A6L5QFB2</accession>
<dbReference type="PROSITE" id="PS50293">
    <property type="entry name" value="TPR_REGION"/>
    <property type="match status" value="1"/>
</dbReference>
<comment type="caution">
    <text evidence="4">The sequence shown here is derived from an EMBL/GenBank/DDBJ whole genome shotgun (WGS) entry which is preliminary data.</text>
</comment>
<feature type="repeat" description="TPR" evidence="3">
    <location>
        <begin position="141"/>
        <end position="174"/>
    </location>
</feature>
<dbReference type="InterPro" id="IPR011990">
    <property type="entry name" value="TPR-like_helical_dom_sf"/>
</dbReference>
<keyword evidence="5" id="KW-1185">Reference proteome</keyword>